<dbReference type="PANTHER" id="PTHR48106">
    <property type="entry name" value="QUINONE OXIDOREDUCTASE PIG3-RELATED"/>
    <property type="match status" value="1"/>
</dbReference>
<evidence type="ECO:0000259" key="3">
    <source>
        <dbReference type="SMART" id="SM00829"/>
    </source>
</evidence>
<protein>
    <submittedName>
        <fullName evidence="4">Quinone oxidoreductase family protein</fullName>
    </submittedName>
</protein>
<keyword evidence="5" id="KW-1185">Reference proteome</keyword>
<reference evidence="5" key="1">
    <citation type="journal article" date="2019" name="Int. J. Syst. Evol. Microbiol.">
        <title>The Global Catalogue of Microorganisms (GCM) 10K type strain sequencing project: providing services to taxonomists for standard genome sequencing and annotation.</title>
        <authorList>
            <consortium name="The Broad Institute Genomics Platform"/>
            <consortium name="The Broad Institute Genome Sequencing Center for Infectious Disease"/>
            <person name="Wu L."/>
            <person name="Ma J."/>
        </authorList>
    </citation>
    <scope>NUCLEOTIDE SEQUENCE [LARGE SCALE GENOMIC DNA]</scope>
    <source>
        <strain evidence="5">LMG 24813</strain>
    </source>
</reference>
<proteinExistence type="predicted"/>
<dbReference type="InterPro" id="IPR020843">
    <property type="entry name" value="ER"/>
</dbReference>
<dbReference type="RefSeq" id="WP_217963657.1">
    <property type="nucleotide sequence ID" value="NZ_JAHTBN010000002.1"/>
</dbReference>
<evidence type="ECO:0000256" key="1">
    <source>
        <dbReference type="ARBA" id="ARBA00022857"/>
    </source>
</evidence>
<dbReference type="Proteomes" id="UP001595848">
    <property type="component" value="Unassembled WGS sequence"/>
</dbReference>
<keyword evidence="1" id="KW-0521">NADP</keyword>
<dbReference type="SMART" id="SM00829">
    <property type="entry name" value="PKS_ER"/>
    <property type="match status" value="1"/>
</dbReference>
<dbReference type="CDD" id="cd05286">
    <property type="entry name" value="QOR2"/>
    <property type="match status" value="1"/>
</dbReference>
<dbReference type="InterPro" id="IPR047618">
    <property type="entry name" value="QOR-like"/>
</dbReference>
<name>A0ABV8NXE6_9BURK</name>
<sequence length="325" mass="34513">MRLPAIVLRGAGDPDQLRLEDVDVAEPGPGEVQIRHTAIGVNFHDVYVRSGLYHTLALPGIPGIEAAGVVTATGPGATRFRPGDRVAYITRQYGCYATARTIDEDALIPLPDGISDELAATHLLKGLTAYALLHEVYAVKPRDRVLVHAAAGGVGALLCQWAAAKGACVIGTVGGLEKADFALRHGCSHAILYRDEDFVARVNEITAGEGVQAAYDSVGKDTFFGSLACLAPTGHLANFGQSSGAVPPFEVSLLFKKSNSLSRMSVFVQLRHADHRREVAQQLFKAFAEGVLKPGPMQKFALAAAAQAHRAMESRARMGSLLLVP</sequence>
<dbReference type="EMBL" id="JBHSBV010000003">
    <property type="protein sequence ID" value="MFC4200991.1"/>
    <property type="molecule type" value="Genomic_DNA"/>
</dbReference>
<gene>
    <name evidence="4" type="ORF">ACFOY1_08500</name>
</gene>
<organism evidence="4 5">
    <name type="scientific">Candidimonas humi</name>
    <dbReference type="NCBI Taxonomy" id="683355"/>
    <lineage>
        <taxon>Bacteria</taxon>
        <taxon>Pseudomonadati</taxon>
        <taxon>Pseudomonadota</taxon>
        <taxon>Betaproteobacteria</taxon>
        <taxon>Burkholderiales</taxon>
        <taxon>Alcaligenaceae</taxon>
        <taxon>Candidimonas</taxon>
    </lineage>
</organism>
<accession>A0ABV8NXE6</accession>
<comment type="caution">
    <text evidence="4">The sequence shown here is derived from an EMBL/GenBank/DDBJ whole genome shotgun (WGS) entry which is preliminary data.</text>
</comment>
<dbReference type="Pfam" id="PF08240">
    <property type="entry name" value="ADH_N"/>
    <property type="match status" value="1"/>
</dbReference>
<evidence type="ECO:0000313" key="4">
    <source>
        <dbReference type="EMBL" id="MFC4200991.1"/>
    </source>
</evidence>
<dbReference type="InterPro" id="IPR013149">
    <property type="entry name" value="ADH-like_C"/>
</dbReference>
<keyword evidence="2" id="KW-0560">Oxidoreductase</keyword>
<dbReference type="InterPro" id="IPR013154">
    <property type="entry name" value="ADH-like_N"/>
</dbReference>
<dbReference type="Pfam" id="PF00107">
    <property type="entry name" value="ADH_zinc_N"/>
    <property type="match status" value="1"/>
</dbReference>
<evidence type="ECO:0000313" key="5">
    <source>
        <dbReference type="Proteomes" id="UP001595848"/>
    </source>
</evidence>
<feature type="domain" description="Enoyl reductase (ER)" evidence="3">
    <location>
        <begin position="12"/>
        <end position="323"/>
    </location>
</feature>
<evidence type="ECO:0000256" key="2">
    <source>
        <dbReference type="ARBA" id="ARBA00023002"/>
    </source>
</evidence>
<dbReference type="PANTHER" id="PTHR48106:SF13">
    <property type="entry name" value="QUINONE OXIDOREDUCTASE-RELATED"/>
    <property type="match status" value="1"/>
</dbReference>